<dbReference type="InterPro" id="IPR002562">
    <property type="entry name" value="3'-5'_exonuclease_dom"/>
</dbReference>
<dbReference type="Proteomes" id="UP000285430">
    <property type="component" value="Unassembled WGS sequence"/>
</dbReference>
<evidence type="ECO:0000256" key="1">
    <source>
        <dbReference type="PROSITE-ProRule" id="PRU00708"/>
    </source>
</evidence>
<evidence type="ECO:0000256" key="2">
    <source>
        <dbReference type="SAM" id="MobiDB-lite"/>
    </source>
</evidence>
<dbReference type="GO" id="GO:0006139">
    <property type="term" value="P:nucleobase-containing compound metabolic process"/>
    <property type="evidence" value="ECO:0007669"/>
    <property type="project" value="InterPro"/>
</dbReference>
<gene>
    <name evidence="4" type="ORF">DYB35_003070</name>
    <name evidence="5" type="ORF">DYB37_007853</name>
</gene>
<dbReference type="NCBIfam" id="TIGR00756">
    <property type="entry name" value="PPR"/>
    <property type="match status" value="1"/>
</dbReference>
<accession>A0A3R6X0B0</accession>
<dbReference type="InterPro" id="IPR011990">
    <property type="entry name" value="TPR-like_helical_dom_sf"/>
</dbReference>
<dbReference type="PANTHER" id="PTHR47765">
    <property type="entry name" value="3'-5' EXONUCLEASE DOMAIN-CONTAINING PROTEIN"/>
    <property type="match status" value="1"/>
</dbReference>
<dbReference type="VEuPathDB" id="FungiDB:H257_04738"/>
<dbReference type="Gene3D" id="1.25.40.10">
    <property type="entry name" value="Tetratricopeptide repeat domain"/>
    <property type="match status" value="1"/>
</dbReference>
<evidence type="ECO:0000259" key="3">
    <source>
        <dbReference type="SMART" id="SM00474"/>
    </source>
</evidence>
<reference evidence="6 7" key="1">
    <citation type="submission" date="2018-08" db="EMBL/GenBank/DDBJ databases">
        <title>Aphanomyces genome sequencing and annotation.</title>
        <authorList>
            <person name="Minardi D."/>
            <person name="Oidtmann B."/>
            <person name="Van Der Giezen M."/>
            <person name="Studholme D.J."/>
        </authorList>
    </citation>
    <scope>NUCLEOTIDE SEQUENCE [LARGE SCALE GENOMIC DNA]</scope>
    <source>
        <strain evidence="5 6">Da</strain>
        <strain evidence="4 7">Sv</strain>
    </source>
</reference>
<dbReference type="InterPro" id="IPR052408">
    <property type="entry name" value="Exonuclease_MUT-7-like"/>
</dbReference>
<comment type="caution">
    <text evidence="4">The sequence shown here is derived from an EMBL/GenBank/DDBJ whole genome shotgun (WGS) entry which is preliminary data.</text>
</comment>
<protein>
    <recommendedName>
        <fullName evidence="3">3'-5' exonuclease domain-containing protein</fullName>
    </recommendedName>
</protein>
<evidence type="ECO:0000313" key="7">
    <source>
        <dbReference type="Proteomes" id="UP000285712"/>
    </source>
</evidence>
<dbReference type="GO" id="GO:0003676">
    <property type="term" value="F:nucleic acid binding"/>
    <property type="evidence" value="ECO:0007669"/>
    <property type="project" value="InterPro"/>
</dbReference>
<name>A0A3R6X0B0_APHAT</name>
<evidence type="ECO:0000313" key="4">
    <source>
        <dbReference type="EMBL" id="RHY95123.1"/>
    </source>
</evidence>
<evidence type="ECO:0000313" key="5">
    <source>
        <dbReference type="EMBL" id="RHZ22395.1"/>
    </source>
</evidence>
<feature type="domain" description="3'-5' exonuclease" evidence="3">
    <location>
        <begin position="1069"/>
        <end position="1248"/>
    </location>
</feature>
<dbReference type="EMBL" id="QUTG01002694">
    <property type="protein sequence ID" value="RHY95123.1"/>
    <property type="molecule type" value="Genomic_DNA"/>
</dbReference>
<sequence>MSLLTSWKTAMSTDENDNSDNDPQQDGKVIDGFPDEENGENEQVVGGPTMKQGQGSVSSFLRRLSSLGKSTKDFVKGNDDDNSGRPQDSPSPPPPNRRRWSLSKFTKDPFNSMKMSQEDDEVITTTEGEERPQQPSPTNNSYRRRWSLLSKVTENHTNVTADACQYSDDNVDHCQGNDSNTSSSPIKRVCSVMSGDAKRHLKILKSIDSSNAVISDVKTAISQANVWLAECISPTNNGSEDIRLKVAKVTQQSHAERNLLHANHMARSEIKRLCDLATKNATSAKIRDDPPQQHRTIWAKREPEKAYEYVLWLLQLYTHGDADRHIDVQRTLQADYAINTLITASQRCGKSMEAERAFNFLRTHNFVPDVFAYTALIDVLGRGGQAEMALQRYDEMLRTPVEPNIVTFTTVLRVLAMSKTVEATFATSVLDRAKQQDACDPSLFTEALDMCAKRGNLALATDILRRRRHNLENGTLSDLLVERAVHSLSRAMRKLGSFDIVQDWLDEGLIHEGDKDALTFGSANNGTQDKAVVGCLGYETPASVRQAVIQQDIFKLMERSIRGVLPTRMDFETLIHQCRKRKWKHEIDAVFVAMHTLGTVGWTSSQEPSTFKLPPQPNVLPTASTYLALIDAFICCNAPSLAWKTFVGMDDMRIPRTQAIVRKYIRGAYLAIKDDLTTANPQLWHMCDVVRLALRDAIPITQRMAMYILRMYGNDEVAGLTIVRGMLRGHDDDSMTKRQLTRRMLYDELVQACVYAFNARGAIVVWEAFQAAAEHQEDALYERRALFEAIEDHASALRMTNTWTDAVNRPEIDGLQWCVAQVSSIAPLLLAQHVHERFTVVRDKAGKVAAEAAARSALNLSPDPLLLVLHVLLAFPKLDISFRVPREAATPSPHHQAQCIMHLDDMSMYLMQELNVVFDLVGIDISRVAAFCARTIVLDHHPEKTLNFIIARPAFFEPEIAALLVPALAELYAQGVTLVLRYIRASLTDARVAAVVPVHFTRLVEQWTDEYPAADMHTLINEFGLHDEFAHHVEAAAALSRRSSVRPRVVVHDPSVVYYSLPIDRDRVIFVDSDAAVEAAHAILLQSPVVACDVEWRPDQMPVKSKCSIIQLACASHVFICDVVNHWTDAMQALVEAVVTASVPWKVGFGLVGDVHRLRYSFPDMSCFESLDDWENAVDIQTYLKSTSTKNQQRGTVGLSKCCQDILGFPLDKSQQISDWEARPLTEAQLVYAASDAYCLLDLVRELNPPEMRSMYM</sequence>
<feature type="compositionally biased region" description="Basic and acidic residues" evidence="2">
    <location>
        <begin position="70"/>
        <end position="83"/>
    </location>
</feature>
<dbReference type="Pfam" id="PF01612">
    <property type="entry name" value="DNA_pol_A_exo1"/>
    <property type="match status" value="1"/>
</dbReference>
<feature type="compositionally biased region" description="Polar residues" evidence="2">
    <location>
        <begin position="1"/>
        <end position="13"/>
    </location>
</feature>
<feature type="compositionally biased region" description="Low complexity" evidence="2">
    <location>
        <begin position="55"/>
        <end position="69"/>
    </location>
</feature>
<evidence type="ECO:0000313" key="6">
    <source>
        <dbReference type="Proteomes" id="UP000285430"/>
    </source>
</evidence>
<dbReference type="PROSITE" id="PS51375">
    <property type="entry name" value="PPR"/>
    <property type="match status" value="1"/>
</dbReference>
<dbReference type="InterPro" id="IPR012337">
    <property type="entry name" value="RNaseH-like_sf"/>
</dbReference>
<dbReference type="InterPro" id="IPR036397">
    <property type="entry name" value="RNaseH_sf"/>
</dbReference>
<dbReference type="SMART" id="SM00474">
    <property type="entry name" value="35EXOc"/>
    <property type="match status" value="1"/>
</dbReference>
<organism evidence="4 7">
    <name type="scientific">Aphanomyces astaci</name>
    <name type="common">Crayfish plague agent</name>
    <dbReference type="NCBI Taxonomy" id="112090"/>
    <lineage>
        <taxon>Eukaryota</taxon>
        <taxon>Sar</taxon>
        <taxon>Stramenopiles</taxon>
        <taxon>Oomycota</taxon>
        <taxon>Saprolegniomycetes</taxon>
        <taxon>Saprolegniales</taxon>
        <taxon>Verrucalvaceae</taxon>
        <taxon>Aphanomyces</taxon>
    </lineage>
</organism>
<dbReference type="Gene3D" id="3.30.420.10">
    <property type="entry name" value="Ribonuclease H-like superfamily/Ribonuclease H"/>
    <property type="match status" value="1"/>
</dbReference>
<dbReference type="GO" id="GO:0008408">
    <property type="term" value="F:3'-5' exonuclease activity"/>
    <property type="evidence" value="ECO:0007669"/>
    <property type="project" value="InterPro"/>
</dbReference>
<dbReference type="AlphaFoldDB" id="A0A3R6X0B0"/>
<dbReference type="Proteomes" id="UP000285712">
    <property type="component" value="Unassembled WGS sequence"/>
</dbReference>
<dbReference type="Pfam" id="PF13041">
    <property type="entry name" value="PPR_2"/>
    <property type="match status" value="1"/>
</dbReference>
<dbReference type="PANTHER" id="PTHR47765:SF2">
    <property type="entry name" value="EXONUCLEASE MUT-7 HOMOLOG"/>
    <property type="match status" value="1"/>
</dbReference>
<dbReference type="VEuPathDB" id="FungiDB:H257_04739"/>
<dbReference type="InterPro" id="IPR002885">
    <property type="entry name" value="PPR_rpt"/>
</dbReference>
<proteinExistence type="predicted"/>
<dbReference type="SUPFAM" id="SSF53098">
    <property type="entry name" value="Ribonuclease H-like"/>
    <property type="match status" value="1"/>
</dbReference>
<feature type="region of interest" description="Disordered" evidence="2">
    <location>
        <begin position="1"/>
        <end position="144"/>
    </location>
</feature>
<feature type="repeat" description="PPR" evidence="1">
    <location>
        <begin position="369"/>
        <end position="403"/>
    </location>
</feature>
<dbReference type="EMBL" id="QUTH01003000">
    <property type="protein sequence ID" value="RHZ22395.1"/>
    <property type="molecule type" value="Genomic_DNA"/>
</dbReference>